<dbReference type="RefSeq" id="WP_173076038.1">
    <property type="nucleotide sequence ID" value="NZ_CP041345.1"/>
</dbReference>
<evidence type="ECO:0000313" key="2">
    <source>
        <dbReference type="Proteomes" id="UP000500961"/>
    </source>
</evidence>
<dbReference type="KEGG" id="ttz:FHG85_11510"/>
<evidence type="ECO:0000313" key="1">
    <source>
        <dbReference type="EMBL" id="QKG80864.1"/>
    </source>
</evidence>
<sequence length="223" mass="26061">MKNVILSFLMLAYCNACSSQEKFKEFIKYFKPINQPIENVLDLTGKDTLNGKFTNDIIIRSQGKKPQYIDKDGKLKTISQYYGLYPEEPDEYLKDVKKKNGNWEEKRFFFYPKVIPIGRIQLNPNFESLIIKVIAYETTFYDLWNFSKAGKALSVVCLFWGMRDGGPLDEKVTFTIVDSKITKEGNIIWHENADGLETFRTYKLNDEGYFQIIKEEQKGESEF</sequence>
<proteinExistence type="predicted"/>
<name>A0A7D4C1N0_9BACT</name>
<dbReference type="Proteomes" id="UP000500961">
    <property type="component" value="Chromosome"/>
</dbReference>
<reference evidence="1 2" key="1">
    <citation type="submission" date="2019-07" db="EMBL/GenBank/DDBJ databases">
        <title>Thalassofilum flectens gen. nov., sp. nov., a novel moderate thermophilic anaerobe from a shallow sea hot spring in Kunashir Island (Russia), representing a new family in the order Bacteroidales, and proposal of Thalassofilacea fam. nov.</title>
        <authorList>
            <person name="Kochetkova T.V."/>
            <person name="Podosokorskaya O.A."/>
            <person name="Novikov A."/>
            <person name="Elcheninov A.G."/>
            <person name="Toshchakov S.V."/>
            <person name="Kublanov I.V."/>
        </authorList>
    </citation>
    <scope>NUCLEOTIDE SEQUENCE [LARGE SCALE GENOMIC DNA]</scope>
    <source>
        <strain evidence="1 2">38-H</strain>
    </source>
</reference>
<gene>
    <name evidence="1" type="ORF">FHG85_11510</name>
</gene>
<protein>
    <submittedName>
        <fullName evidence="1">Uncharacterized protein</fullName>
    </submittedName>
</protein>
<accession>A0A7D4C1N0</accession>
<keyword evidence="2" id="KW-1185">Reference proteome</keyword>
<dbReference type="EMBL" id="CP041345">
    <property type="protein sequence ID" value="QKG80864.1"/>
    <property type="molecule type" value="Genomic_DNA"/>
</dbReference>
<dbReference type="AlphaFoldDB" id="A0A7D4C1N0"/>
<organism evidence="1 2">
    <name type="scientific">Tenuifilum thalassicum</name>
    <dbReference type="NCBI Taxonomy" id="2590900"/>
    <lineage>
        <taxon>Bacteria</taxon>
        <taxon>Pseudomonadati</taxon>
        <taxon>Bacteroidota</taxon>
        <taxon>Bacteroidia</taxon>
        <taxon>Bacteroidales</taxon>
        <taxon>Tenuifilaceae</taxon>
        <taxon>Tenuifilum</taxon>
    </lineage>
</organism>